<keyword evidence="3" id="KW-1185">Reference proteome</keyword>
<dbReference type="EMBL" id="OX459964">
    <property type="protein sequence ID" value="CAI9168235.1"/>
    <property type="molecule type" value="Genomic_DNA"/>
</dbReference>
<proteinExistence type="predicted"/>
<name>A0ABN8Z341_RANTA</name>
<evidence type="ECO:0000313" key="2">
    <source>
        <dbReference type="EMBL" id="CAI9168235.1"/>
    </source>
</evidence>
<gene>
    <name evidence="2" type="ORF">MRATA1EN1_LOCUS17197</name>
</gene>
<accession>A0ABN8Z341</accession>
<sequence length="195" mass="20519">MESGSLGWRVAGQPRLLAEPGHGNGALLGTEHSTRRRAPSPAGRPAQHQGGGRGGGGGYKRRWVRAPTLGVECPTPARGAQGDFGWETFLPWGPEGPGDERAGSPVGPWRWLLRRKQVSSLRPGAGSWSVEGDRPGAQPGPQPHPGTGKPRAGRGEPRPQGANGRASCLERTEAPYPNSCLGEKLKRLQLGGLEA</sequence>
<organism evidence="2 3">
    <name type="scientific">Rangifer tarandus platyrhynchus</name>
    <name type="common">Svalbard reindeer</name>
    <dbReference type="NCBI Taxonomy" id="3082113"/>
    <lineage>
        <taxon>Eukaryota</taxon>
        <taxon>Metazoa</taxon>
        <taxon>Chordata</taxon>
        <taxon>Craniata</taxon>
        <taxon>Vertebrata</taxon>
        <taxon>Euteleostomi</taxon>
        <taxon>Mammalia</taxon>
        <taxon>Eutheria</taxon>
        <taxon>Laurasiatheria</taxon>
        <taxon>Artiodactyla</taxon>
        <taxon>Ruminantia</taxon>
        <taxon>Pecora</taxon>
        <taxon>Cervidae</taxon>
        <taxon>Odocoileinae</taxon>
        <taxon>Rangifer</taxon>
    </lineage>
</organism>
<feature type="compositionally biased region" description="Gly residues" evidence="1">
    <location>
        <begin position="49"/>
        <end position="58"/>
    </location>
</feature>
<feature type="compositionally biased region" description="Low complexity" evidence="1">
    <location>
        <begin position="39"/>
        <end position="48"/>
    </location>
</feature>
<feature type="region of interest" description="Disordered" evidence="1">
    <location>
        <begin position="1"/>
        <end position="106"/>
    </location>
</feature>
<reference evidence="2" key="1">
    <citation type="submission" date="2023-04" db="EMBL/GenBank/DDBJ databases">
        <authorList>
            <consortium name="ELIXIR-Norway"/>
        </authorList>
    </citation>
    <scope>NUCLEOTIDE SEQUENCE [LARGE SCALE GENOMIC DNA]</scope>
</reference>
<dbReference type="Proteomes" id="UP001176941">
    <property type="component" value="Chromosome 28"/>
</dbReference>
<evidence type="ECO:0000313" key="3">
    <source>
        <dbReference type="Proteomes" id="UP001176941"/>
    </source>
</evidence>
<evidence type="ECO:0000256" key="1">
    <source>
        <dbReference type="SAM" id="MobiDB-lite"/>
    </source>
</evidence>
<protein>
    <submittedName>
        <fullName evidence="2">Uncharacterized protein</fullName>
    </submittedName>
</protein>
<feature type="region of interest" description="Disordered" evidence="1">
    <location>
        <begin position="118"/>
        <end position="179"/>
    </location>
</feature>